<dbReference type="EMBL" id="SMGJ01000002">
    <property type="protein sequence ID" value="TCK70563.1"/>
    <property type="molecule type" value="Genomic_DNA"/>
</dbReference>
<reference evidence="1 2" key="1">
    <citation type="submission" date="2019-03" db="EMBL/GenBank/DDBJ databases">
        <title>Genomic Encyclopedia of Type Strains, Phase IV (KMG-IV): sequencing the most valuable type-strain genomes for metagenomic binning, comparative biology and taxonomic classification.</title>
        <authorList>
            <person name="Goeker M."/>
        </authorList>
    </citation>
    <scope>NUCLEOTIDE SEQUENCE [LARGE SCALE GENOMIC DNA]</scope>
    <source>
        <strain evidence="1 2">DSM 10053</strain>
    </source>
</reference>
<name>A0A4R1L142_9PAST</name>
<accession>A0A4R1L142</accession>
<dbReference type="AlphaFoldDB" id="A0A4R1L142"/>
<keyword evidence="2" id="KW-1185">Reference proteome</keyword>
<evidence type="ECO:0008006" key="3">
    <source>
        <dbReference type="Google" id="ProtNLM"/>
    </source>
</evidence>
<comment type="caution">
    <text evidence="1">The sequence shown here is derived from an EMBL/GenBank/DDBJ whole genome shotgun (WGS) entry which is preliminary data.</text>
</comment>
<sequence length="40" mass="3724">MKKIILLIVMLGTLSACTLGGGFGASNGGAGVAIGGGIGF</sequence>
<dbReference type="RefSeq" id="WP_267463697.1">
    <property type="nucleotide sequence ID" value="NZ_CP170642.1"/>
</dbReference>
<dbReference type="Proteomes" id="UP000295496">
    <property type="component" value="Unassembled WGS sequence"/>
</dbReference>
<protein>
    <recommendedName>
        <fullName evidence="3">Lipoprotein</fullName>
    </recommendedName>
</protein>
<organism evidence="1 2">
    <name type="scientific">Lonepinella koalarum</name>
    <dbReference type="NCBI Taxonomy" id="53417"/>
    <lineage>
        <taxon>Bacteria</taxon>
        <taxon>Pseudomonadati</taxon>
        <taxon>Pseudomonadota</taxon>
        <taxon>Gammaproteobacteria</taxon>
        <taxon>Pasteurellales</taxon>
        <taxon>Pasteurellaceae</taxon>
        <taxon>Lonepinella</taxon>
    </lineage>
</organism>
<proteinExistence type="predicted"/>
<gene>
    <name evidence="1" type="ORF">EV692_0844</name>
</gene>
<evidence type="ECO:0000313" key="2">
    <source>
        <dbReference type="Proteomes" id="UP000295496"/>
    </source>
</evidence>
<evidence type="ECO:0000313" key="1">
    <source>
        <dbReference type="EMBL" id="TCK70563.1"/>
    </source>
</evidence>
<dbReference type="PROSITE" id="PS51257">
    <property type="entry name" value="PROKAR_LIPOPROTEIN"/>
    <property type="match status" value="1"/>
</dbReference>